<accession>A0ABR0MLV6</accession>
<dbReference type="Proteomes" id="UP001358586">
    <property type="component" value="Chromosome 12"/>
</dbReference>
<keyword evidence="2" id="KW-1185">Reference proteome</keyword>
<reference evidence="1 2" key="1">
    <citation type="submission" date="2023-03" db="EMBL/GenBank/DDBJ databases">
        <title>WGS of Gossypium arboreum.</title>
        <authorList>
            <person name="Yu D."/>
        </authorList>
    </citation>
    <scope>NUCLEOTIDE SEQUENCE [LARGE SCALE GENOMIC DNA]</scope>
    <source>
        <tissue evidence="1">Leaf</tissue>
    </source>
</reference>
<proteinExistence type="predicted"/>
<name>A0ABR0MLV6_GOSAR</name>
<dbReference type="EMBL" id="JARKNE010000012">
    <property type="protein sequence ID" value="KAK5774974.1"/>
    <property type="molecule type" value="Genomic_DNA"/>
</dbReference>
<gene>
    <name evidence="1" type="ORF">PVK06_042838</name>
</gene>
<sequence length="176" mass="20219">MESFFQIIDPTYMELTLEFCTTFHLQHVMSTHDEAGTITFRLGLSPPPPSYSLLALLLFDRSYCELDSLRCEALQSDFSPSSTTIYLCHLGSHLDWEAREYRVVSTTDAYLLWSMATGHVFDFAYFITLAFRHQTDHHREGPICLGPYVTRLAYYFDLFNTPEMSSTLTLVGQMSP</sequence>
<comment type="caution">
    <text evidence="1">The sequence shown here is derived from an EMBL/GenBank/DDBJ whole genome shotgun (WGS) entry which is preliminary data.</text>
</comment>
<organism evidence="1 2">
    <name type="scientific">Gossypium arboreum</name>
    <name type="common">Tree cotton</name>
    <name type="synonym">Gossypium nanking</name>
    <dbReference type="NCBI Taxonomy" id="29729"/>
    <lineage>
        <taxon>Eukaryota</taxon>
        <taxon>Viridiplantae</taxon>
        <taxon>Streptophyta</taxon>
        <taxon>Embryophyta</taxon>
        <taxon>Tracheophyta</taxon>
        <taxon>Spermatophyta</taxon>
        <taxon>Magnoliopsida</taxon>
        <taxon>eudicotyledons</taxon>
        <taxon>Gunneridae</taxon>
        <taxon>Pentapetalae</taxon>
        <taxon>rosids</taxon>
        <taxon>malvids</taxon>
        <taxon>Malvales</taxon>
        <taxon>Malvaceae</taxon>
        <taxon>Malvoideae</taxon>
        <taxon>Gossypium</taxon>
    </lineage>
</organism>
<protein>
    <submittedName>
        <fullName evidence="1">Uncharacterized protein</fullName>
    </submittedName>
</protein>
<evidence type="ECO:0000313" key="1">
    <source>
        <dbReference type="EMBL" id="KAK5774974.1"/>
    </source>
</evidence>
<evidence type="ECO:0000313" key="2">
    <source>
        <dbReference type="Proteomes" id="UP001358586"/>
    </source>
</evidence>